<dbReference type="InterPro" id="IPR031595">
    <property type="entry name" value="PRORP_C"/>
</dbReference>
<evidence type="ECO:0000256" key="12">
    <source>
        <dbReference type="ARBA" id="ARBA00022946"/>
    </source>
</evidence>
<dbReference type="STRING" id="7398.A0A1A9Z4Q6"/>
<dbReference type="InterPro" id="IPR033495">
    <property type="entry name" value="MRPP3_PIN_dom"/>
</dbReference>
<evidence type="ECO:0000256" key="5">
    <source>
        <dbReference type="ARBA" id="ARBA00012179"/>
    </source>
</evidence>
<evidence type="ECO:0000256" key="4">
    <source>
        <dbReference type="ARBA" id="ARBA00007626"/>
    </source>
</evidence>
<dbReference type="Gene3D" id="3.40.50.11980">
    <property type="match status" value="1"/>
</dbReference>
<keyword evidence="6" id="KW-0819">tRNA processing</keyword>
<feature type="domain" description="PRORP" evidence="16">
    <location>
        <begin position="292"/>
        <end position="528"/>
    </location>
</feature>
<dbReference type="EC" id="3.1.26.5" evidence="5"/>
<dbReference type="InterPro" id="IPR011990">
    <property type="entry name" value="TPR-like_helical_dom_sf"/>
</dbReference>
<dbReference type="PANTHER" id="PTHR13547">
    <property type="match status" value="1"/>
</dbReference>
<name>A0A1A9Z4Q6_GLOPL</name>
<evidence type="ECO:0000256" key="6">
    <source>
        <dbReference type="ARBA" id="ARBA00022694"/>
    </source>
</evidence>
<evidence type="ECO:0000256" key="9">
    <source>
        <dbReference type="ARBA" id="ARBA00022801"/>
    </source>
</evidence>
<dbReference type="AlphaFoldDB" id="A0A1A9Z4Q6"/>
<evidence type="ECO:0000256" key="11">
    <source>
        <dbReference type="ARBA" id="ARBA00022842"/>
    </source>
</evidence>
<comment type="catalytic activity">
    <reaction evidence="1">
        <text>Endonucleolytic cleavage of RNA, removing 5'-extranucleotides from tRNA precursor.</text>
        <dbReference type="EC" id="3.1.26.5"/>
    </reaction>
</comment>
<keyword evidence="13" id="KW-0496">Mitochondrion</keyword>
<dbReference type="GO" id="GO:0097745">
    <property type="term" value="P:mitochondrial tRNA 5'-end processing"/>
    <property type="evidence" value="ECO:0007669"/>
    <property type="project" value="TreeGrafter"/>
</dbReference>
<organism evidence="17 18">
    <name type="scientific">Glossina pallidipes</name>
    <name type="common">Tsetse fly</name>
    <dbReference type="NCBI Taxonomy" id="7398"/>
    <lineage>
        <taxon>Eukaryota</taxon>
        <taxon>Metazoa</taxon>
        <taxon>Ecdysozoa</taxon>
        <taxon>Arthropoda</taxon>
        <taxon>Hexapoda</taxon>
        <taxon>Insecta</taxon>
        <taxon>Pterygota</taxon>
        <taxon>Neoptera</taxon>
        <taxon>Endopterygota</taxon>
        <taxon>Diptera</taxon>
        <taxon>Brachycera</taxon>
        <taxon>Muscomorpha</taxon>
        <taxon>Hippoboscoidea</taxon>
        <taxon>Glossinidae</taxon>
        <taxon>Glossina</taxon>
    </lineage>
</organism>
<evidence type="ECO:0000256" key="10">
    <source>
        <dbReference type="ARBA" id="ARBA00022833"/>
    </source>
</evidence>
<evidence type="ECO:0000313" key="18">
    <source>
        <dbReference type="Proteomes" id="UP000092445"/>
    </source>
</evidence>
<dbReference type="EnsemblMetazoa" id="GPAI003913-RA">
    <property type="protein sequence ID" value="GPAI003913-PA"/>
    <property type="gene ID" value="GPAI003913"/>
</dbReference>
<dbReference type="GO" id="GO:0004526">
    <property type="term" value="F:ribonuclease P activity"/>
    <property type="evidence" value="ECO:0007669"/>
    <property type="project" value="UniProtKB-EC"/>
</dbReference>
<evidence type="ECO:0000256" key="8">
    <source>
        <dbReference type="ARBA" id="ARBA00022723"/>
    </source>
</evidence>
<comment type="cofactor">
    <cofactor evidence="2">
        <name>Mg(2+)</name>
        <dbReference type="ChEBI" id="CHEBI:18420"/>
    </cofactor>
</comment>
<evidence type="ECO:0000256" key="15">
    <source>
        <dbReference type="ARBA" id="ARBA00044559"/>
    </source>
</evidence>
<keyword evidence="11" id="KW-0460">Magnesium</keyword>
<evidence type="ECO:0000256" key="14">
    <source>
        <dbReference type="ARBA" id="ARBA00044536"/>
    </source>
</evidence>
<comment type="subcellular location">
    <subcellularLocation>
        <location evidence="3">Mitochondrion</location>
    </subcellularLocation>
</comment>
<keyword evidence="18" id="KW-1185">Reference proteome</keyword>
<keyword evidence="8" id="KW-0479">Metal-binding</keyword>
<evidence type="ECO:0000313" key="17">
    <source>
        <dbReference type="EnsemblMetazoa" id="GPAI003913-PA"/>
    </source>
</evidence>
<reference evidence="17" key="2">
    <citation type="submission" date="2020-05" db="UniProtKB">
        <authorList>
            <consortium name="EnsemblMetazoa"/>
        </authorList>
    </citation>
    <scope>IDENTIFICATION</scope>
    <source>
        <strain evidence="17">IAEA</strain>
    </source>
</reference>
<keyword evidence="7" id="KW-0540">Nuclease</keyword>
<keyword evidence="12" id="KW-0809">Transit peptide</keyword>
<reference evidence="18" key="1">
    <citation type="submission" date="2014-03" db="EMBL/GenBank/DDBJ databases">
        <authorList>
            <person name="Aksoy S."/>
            <person name="Warren W."/>
            <person name="Wilson R.K."/>
        </authorList>
    </citation>
    <scope>NUCLEOTIDE SEQUENCE [LARGE SCALE GENOMIC DNA]</scope>
    <source>
        <strain evidence="18">IAEA</strain>
    </source>
</reference>
<dbReference type="CDD" id="cd18718">
    <property type="entry name" value="PIN_PRORP"/>
    <property type="match status" value="1"/>
</dbReference>
<dbReference type="Proteomes" id="UP000092445">
    <property type="component" value="Unassembled WGS sequence"/>
</dbReference>
<dbReference type="GO" id="GO:0030678">
    <property type="term" value="C:mitochondrial ribonuclease P complex"/>
    <property type="evidence" value="ECO:0007669"/>
    <property type="project" value="TreeGrafter"/>
</dbReference>
<evidence type="ECO:0000259" key="16">
    <source>
        <dbReference type="Pfam" id="PF16953"/>
    </source>
</evidence>
<evidence type="ECO:0000256" key="1">
    <source>
        <dbReference type="ARBA" id="ARBA00000928"/>
    </source>
</evidence>
<evidence type="ECO:0000256" key="3">
    <source>
        <dbReference type="ARBA" id="ARBA00004173"/>
    </source>
</evidence>
<proteinExistence type="inferred from homology"/>
<accession>A0A1A9Z4Q6</accession>
<evidence type="ECO:0000256" key="7">
    <source>
        <dbReference type="ARBA" id="ARBA00022722"/>
    </source>
</evidence>
<keyword evidence="10" id="KW-0862">Zinc</keyword>
<sequence length="534" mass="61292">MNFSKFFVNYCSRFSSIKSAPVCGRVIAVKRQMGQYSNEQFARFKQTYLENRKALEPKEWCNVKQTLKSEFKHINDDNIDAIIIGACQSEQLDLAKNYIDFITNSGGQPNDATLGHLLRIYNAKYHSNGSSPESLSDGDQADVLNIWKMLTDKHKILDSTLCENLIAGLITTRRWREGLQLLDMIKITRPPSIFAYTEFIVKAFSMKDSSLGWSLFEEMMETIDDSRQPNCKIFLTYLTEVSDGVQDTTSGLEEMLRRLQKYDLRISVKVIDSIKRLAAAYPNLLQATDCHINYMGKCSKCQLSLQAKTLSNVDFEKLRNSLLKKVVVGGDVFQKSTPQEVNDFLNFVDRTGPYDCVIDGLNVAYSKGKKKPQSLADMLVSVVKHFAAKNKHVLVLGRKHMNKWPKNSIQYVKDNASMFLTDNLSQDDPFLLYAALKSGPNTDIFSRDLMRQHAYLLGSELKHIFRQWQQQHQYSLVTKTASGRIFIKEPKRHLVCAHKIQSTWHIPYKMQYTLHSSDSFEIPEHWLCLNIKKI</sequence>
<evidence type="ECO:0000256" key="13">
    <source>
        <dbReference type="ARBA" id="ARBA00023128"/>
    </source>
</evidence>
<dbReference type="GO" id="GO:0001682">
    <property type="term" value="P:tRNA 5'-leader removal"/>
    <property type="evidence" value="ECO:0007669"/>
    <property type="project" value="TreeGrafter"/>
</dbReference>
<dbReference type="VEuPathDB" id="VectorBase:GPAI003913"/>
<dbReference type="Pfam" id="PF16953">
    <property type="entry name" value="PRORP"/>
    <property type="match status" value="1"/>
</dbReference>
<dbReference type="Gene3D" id="1.25.40.10">
    <property type="entry name" value="Tetratricopeptide repeat domain"/>
    <property type="match status" value="1"/>
</dbReference>
<dbReference type="PANTHER" id="PTHR13547:SF1">
    <property type="entry name" value="MITOCHONDRIAL RIBONUCLEASE P CATALYTIC SUBUNIT"/>
    <property type="match status" value="1"/>
</dbReference>
<dbReference type="GO" id="GO:0046872">
    <property type="term" value="F:metal ion binding"/>
    <property type="evidence" value="ECO:0007669"/>
    <property type="project" value="UniProtKB-KW"/>
</dbReference>
<keyword evidence="9" id="KW-0378">Hydrolase</keyword>
<comment type="similarity">
    <text evidence="4">Belongs to the PPR family. P subfamily.</text>
</comment>
<dbReference type="FunFam" id="3.40.50.11980:FF:000006">
    <property type="entry name" value="AGAP001968-PB"/>
    <property type="match status" value="1"/>
</dbReference>
<evidence type="ECO:0000256" key="2">
    <source>
        <dbReference type="ARBA" id="ARBA00001946"/>
    </source>
</evidence>
<protein>
    <recommendedName>
        <fullName evidence="14">Mitochondrial ribonuclease P catalytic subunit</fullName>
        <ecNumber evidence="5">3.1.26.5</ecNumber>
    </recommendedName>
    <alternativeName>
        <fullName evidence="15">Mitochondrial ribonuclease P protein 3</fullName>
    </alternativeName>
</protein>